<dbReference type="Proteomes" id="UP000250434">
    <property type="component" value="Chromosome"/>
</dbReference>
<protein>
    <submittedName>
        <fullName evidence="3">PPOX class F420-dependent enzyme</fullName>
    </submittedName>
</protein>
<dbReference type="Gene3D" id="2.30.110.10">
    <property type="entry name" value="Electron Transport, Fmn-binding Protein, Chain A"/>
    <property type="match status" value="1"/>
</dbReference>
<dbReference type="GO" id="GO:0005829">
    <property type="term" value="C:cytosol"/>
    <property type="evidence" value="ECO:0007669"/>
    <property type="project" value="TreeGrafter"/>
</dbReference>
<dbReference type="GO" id="GO:0070967">
    <property type="term" value="F:coenzyme F420 binding"/>
    <property type="evidence" value="ECO:0007669"/>
    <property type="project" value="TreeGrafter"/>
</dbReference>
<dbReference type="InterPro" id="IPR011576">
    <property type="entry name" value="Pyridox_Oxase_N"/>
</dbReference>
<dbReference type="RefSeq" id="WP_113691908.1">
    <property type="nucleotide sequence ID" value="NZ_CP015163.1"/>
</dbReference>
<sequence length="135" mass="15100">MRLSTEDCQRRFAAERVATLGTVTGAGVPHLVPVTFAVLGAEICFAIDHKPKRTRELARLRHIAANPAVSFLADRYADDWDQLWWVRADGHATVLDEHPEALDALRAKYPQYRDTPPDGPIVRTVVSRWSGWAAV</sequence>
<accession>A0A344L3M1</accession>
<evidence type="ECO:0000256" key="1">
    <source>
        <dbReference type="ARBA" id="ARBA00023002"/>
    </source>
</evidence>
<gene>
    <name evidence="3" type="ORF">A4R43_08965</name>
</gene>
<dbReference type="NCBIfam" id="TIGR03668">
    <property type="entry name" value="Rv0121_F420"/>
    <property type="match status" value="1"/>
</dbReference>
<dbReference type="EMBL" id="CP015163">
    <property type="protein sequence ID" value="AXB42645.1"/>
    <property type="molecule type" value="Genomic_DNA"/>
</dbReference>
<dbReference type="InterPro" id="IPR012349">
    <property type="entry name" value="Split_barrel_FMN-bd"/>
</dbReference>
<evidence type="ECO:0000313" key="3">
    <source>
        <dbReference type="EMBL" id="AXB42645.1"/>
    </source>
</evidence>
<organism evidence="3 4">
    <name type="scientific">Amycolatopsis albispora</name>
    <dbReference type="NCBI Taxonomy" id="1804986"/>
    <lineage>
        <taxon>Bacteria</taxon>
        <taxon>Bacillati</taxon>
        <taxon>Actinomycetota</taxon>
        <taxon>Actinomycetes</taxon>
        <taxon>Pseudonocardiales</taxon>
        <taxon>Pseudonocardiaceae</taxon>
        <taxon>Amycolatopsis</taxon>
    </lineage>
</organism>
<keyword evidence="1" id="KW-0560">Oxidoreductase</keyword>
<dbReference type="KEGG" id="aab:A4R43_08965"/>
<dbReference type="Pfam" id="PF01243">
    <property type="entry name" value="PNPOx_N"/>
    <property type="match status" value="1"/>
</dbReference>
<name>A0A344L3M1_9PSEU</name>
<dbReference type="SUPFAM" id="SSF50475">
    <property type="entry name" value="FMN-binding split barrel"/>
    <property type="match status" value="1"/>
</dbReference>
<dbReference type="AlphaFoldDB" id="A0A344L3M1"/>
<dbReference type="InterPro" id="IPR052019">
    <property type="entry name" value="F420H2_bilvrd_red/Heme_oxyg"/>
</dbReference>
<dbReference type="PANTHER" id="PTHR35176:SF2">
    <property type="entry name" value="F420H(2)-DEPENDENT REDUCTASE RV1155"/>
    <property type="match status" value="1"/>
</dbReference>
<feature type="domain" description="Pyridoxamine 5'-phosphate oxidase N-terminal" evidence="2">
    <location>
        <begin position="5"/>
        <end position="118"/>
    </location>
</feature>
<dbReference type="InterPro" id="IPR019967">
    <property type="entry name" value="F420-dep_enz_PPOX_Rv0121"/>
</dbReference>
<evidence type="ECO:0000313" key="4">
    <source>
        <dbReference type="Proteomes" id="UP000250434"/>
    </source>
</evidence>
<dbReference type="PANTHER" id="PTHR35176">
    <property type="entry name" value="HEME OXYGENASE HI_0854-RELATED"/>
    <property type="match status" value="1"/>
</dbReference>
<proteinExistence type="predicted"/>
<evidence type="ECO:0000259" key="2">
    <source>
        <dbReference type="Pfam" id="PF01243"/>
    </source>
</evidence>
<dbReference type="GO" id="GO:0016627">
    <property type="term" value="F:oxidoreductase activity, acting on the CH-CH group of donors"/>
    <property type="evidence" value="ECO:0007669"/>
    <property type="project" value="TreeGrafter"/>
</dbReference>
<keyword evidence="4" id="KW-1185">Reference proteome</keyword>
<reference evidence="3 4" key="1">
    <citation type="submission" date="2016-04" db="EMBL/GenBank/DDBJ databases">
        <title>Complete genome sequence and analysis of deep-sea sediment isolate, Amycolatopsis sp. WP1.</title>
        <authorList>
            <person name="Wang H."/>
            <person name="Chen S."/>
            <person name="Wu Q."/>
        </authorList>
    </citation>
    <scope>NUCLEOTIDE SEQUENCE [LARGE SCALE GENOMIC DNA]</scope>
    <source>
        <strain evidence="3 4">WP1</strain>
    </source>
</reference>
<dbReference type="OrthoDB" id="9812086at2"/>